<comment type="caution">
    <text evidence="2">The sequence shown here is derived from an EMBL/GenBank/DDBJ whole genome shotgun (WGS) entry which is preliminary data.</text>
</comment>
<sequence length="97" mass="10533">MTQIGLHCWIKTAPTTTSISSMDSRATPATTSSHHQHHKSSKFQCSYDPTSYALNFDPSGCGGLLDDDDYHHFYAFSSKFVATPAAPSPILLATTSH</sequence>
<proteinExistence type="predicted"/>
<feature type="compositionally biased region" description="Polar residues" evidence="1">
    <location>
        <begin position="18"/>
        <end position="31"/>
    </location>
</feature>
<evidence type="ECO:0000313" key="2">
    <source>
        <dbReference type="EMBL" id="KAK6931910.1"/>
    </source>
</evidence>
<evidence type="ECO:0000313" key="3">
    <source>
        <dbReference type="Proteomes" id="UP001370490"/>
    </source>
</evidence>
<dbReference type="AlphaFoldDB" id="A0AAN8VD89"/>
<gene>
    <name evidence="2" type="ORF">RJ641_001534</name>
</gene>
<keyword evidence="3" id="KW-1185">Reference proteome</keyword>
<name>A0AAN8VD89_9MAGN</name>
<feature type="region of interest" description="Disordered" evidence="1">
    <location>
        <begin position="18"/>
        <end position="44"/>
    </location>
</feature>
<reference evidence="2 3" key="1">
    <citation type="submission" date="2023-12" db="EMBL/GenBank/DDBJ databases">
        <title>A high-quality genome assembly for Dillenia turbinata (Dilleniales).</title>
        <authorList>
            <person name="Chanderbali A."/>
        </authorList>
    </citation>
    <scope>NUCLEOTIDE SEQUENCE [LARGE SCALE GENOMIC DNA]</scope>
    <source>
        <strain evidence="2">LSX21</strain>
        <tissue evidence="2">Leaf</tissue>
    </source>
</reference>
<dbReference type="Proteomes" id="UP001370490">
    <property type="component" value="Unassembled WGS sequence"/>
</dbReference>
<protein>
    <submittedName>
        <fullName evidence="2">Uncharacterized protein</fullName>
    </submittedName>
</protein>
<organism evidence="2 3">
    <name type="scientific">Dillenia turbinata</name>
    <dbReference type="NCBI Taxonomy" id="194707"/>
    <lineage>
        <taxon>Eukaryota</taxon>
        <taxon>Viridiplantae</taxon>
        <taxon>Streptophyta</taxon>
        <taxon>Embryophyta</taxon>
        <taxon>Tracheophyta</taxon>
        <taxon>Spermatophyta</taxon>
        <taxon>Magnoliopsida</taxon>
        <taxon>eudicotyledons</taxon>
        <taxon>Gunneridae</taxon>
        <taxon>Pentapetalae</taxon>
        <taxon>Dilleniales</taxon>
        <taxon>Dilleniaceae</taxon>
        <taxon>Dillenia</taxon>
    </lineage>
</organism>
<dbReference type="EMBL" id="JBAMMX010000010">
    <property type="protein sequence ID" value="KAK6931910.1"/>
    <property type="molecule type" value="Genomic_DNA"/>
</dbReference>
<evidence type="ECO:0000256" key="1">
    <source>
        <dbReference type="SAM" id="MobiDB-lite"/>
    </source>
</evidence>
<accession>A0AAN8VD89</accession>